<reference evidence="15" key="1">
    <citation type="submission" date="2018-07" db="EMBL/GenBank/DDBJ databases">
        <title>Host and pathogen evolutionary histories predict virus prevalence across bumblebee species.</title>
        <authorList>
            <person name="Pascall D.J."/>
            <person name="Tinsley M.C."/>
            <person name="Obbard D.J."/>
            <person name="Wilfert L."/>
        </authorList>
    </citation>
    <scope>NUCLEOTIDE SEQUENCE</scope>
</reference>
<evidence type="ECO:0000256" key="4">
    <source>
        <dbReference type="ARBA" id="ARBA00022664"/>
    </source>
</evidence>
<feature type="domain" description="RdRp catalytic" evidence="12">
    <location>
        <begin position="2301"/>
        <end position="2419"/>
    </location>
</feature>
<dbReference type="InterPro" id="IPR029063">
    <property type="entry name" value="SAM-dependent_MTases_sf"/>
</dbReference>
<dbReference type="InterPro" id="IPR002877">
    <property type="entry name" value="RNA_MeTrfase_FtsJ_dom"/>
</dbReference>
<dbReference type="GO" id="GO:0032259">
    <property type="term" value="P:methylation"/>
    <property type="evidence" value="ECO:0007669"/>
    <property type="project" value="InterPro"/>
</dbReference>
<dbReference type="InterPro" id="IPR007094">
    <property type="entry name" value="RNA-dir_pol_PSvirus"/>
</dbReference>
<dbReference type="PROSITE" id="PS50507">
    <property type="entry name" value="RDRP_SSRNA_POS"/>
    <property type="match status" value="1"/>
</dbReference>
<keyword evidence="8" id="KW-0694">RNA-binding</keyword>
<dbReference type="GO" id="GO:0033645">
    <property type="term" value="C:host cell endomembrane system"/>
    <property type="evidence" value="ECO:0007669"/>
    <property type="project" value="UniProtKB-SubCell"/>
</dbReference>
<keyword evidence="5" id="KW-0808">Transferase</keyword>
<comment type="catalytic activity">
    <reaction evidence="11">
        <text>ATP + H2O = ADP + phosphate + H(+)</text>
        <dbReference type="Rhea" id="RHEA:13065"/>
        <dbReference type="ChEBI" id="CHEBI:15377"/>
        <dbReference type="ChEBI" id="CHEBI:15378"/>
        <dbReference type="ChEBI" id="CHEBI:30616"/>
        <dbReference type="ChEBI" id="CHEBI:43474"/>
        <dbReference type="ChEBI" id="CHEBI:456216"/>
        <dbReference type="EC" id="3.6.4.13"/>
    </reaction>
</comment>
<evidence type="ECO:0000259" key="14">
    <source>
        <dbReference type="PROSITE" id="PS51743"/>
    </source>
</evidence>
<dbReference type="GO" id="GO:0003968">
    <property type="term" value="F:RNA-directed RNA polymerase activity"/>
    <property type="evidence" value="ECO:0007669"/>
    <property type="project" value="InterPro"/>
</dbReference>
<dbReference type="Pfam" id="PF00978">
    <property type="entry name" value="RdRP_2"/>
    <property type="match status" value="1"/>
</dbReference>
<dbReference type="CDD" id="cd23254">
    <property type="entry name" value="Kitaviridae_RdRp"/>
    <property type="match status" value="1"/>
</dbReference>
<keyword evidence="7" id="KW-0547">Nucleotide-binding</keyword>
<evidence type="ECO:0000256" key="3">
    <source>
        <dbReference type="ARBA" id="ARBA00022562"/>
    </source>
</evidence>
<keyword evidence="6" id="KW-0548">Nucleotidyltransferase</keyword>
<dbReference type="PROSITE" id="PS51657">
    <property type="entry name" value="PSRV_HELICASE"/>
    <property type="match status" value="1"/>
</dbReference>
<evidence type="ECO:0000256" key="6">
    <source>
        <dbReference type="ARBA" id="ARBA00022695"/>
    </source>
</evidence>
<dbReference type="GO" id="GO:0039694">
    <property type="term" value="P:viral RNA genome replication"/>
    <property type="evidence" value="ECO:0007669"/>
    <property type="project" value="InterPro"/>
</dbReference>
<dbReference type="GO" id="GO:0003723">
    <property type="term" value="F:RNA binding"/>
    <property type="evidence" value="ECO:0007669"/>
    <property type="project" value="UniProtKB-KW"/>
</dbReference>
<evidence type="ECO:0000256" key="5">
    <source>
        <dbReference type="ARBA" id="ARBA00022679"/>
    </source>
</evidence>
<dbReference type="GO" id="GO:0008174">
    <property type="term" value="F:mRNA methyltransferase activity"/>
    <property type="evidence" value="ECO:0007669"/>
    <property type="project" value="UniProtKB-UniRule"/>
</dbReference>
<dbReference type="GO" id="GO:0003724">
    <property type="term" value="F:RNA helicase activity"/>
    <property type="evidence" value="ECO:0007669"/>
    <property type="project" value="UniProtKB-EC"/>
</dbReference>
<dbReference type="GO" id="GO:0016556">
    <property type="term" value="P:mRNA modification"/>
    <property type="evidence" value="ECO:0007669"/>
    <property type="project" value="InterPro"/>
</dbReference>
<evidence type="ECO:0000256" key="8">
    <source>
        <dbReference type="ARBA" id="ARBA00022884"/>
    </source>
</evidence>
<sequence>MANAVDTTVLEKFIGCSPGQLTQLIREFVEAPGTNKIKEALINNNLDAIYSQLKLDQQNKSTKKLVIINESLTYDEEGLLKSTYPEFEISFTGRIVNTHAFAAASRRCETELLLTRVDEGDRVIDIGGNFYYHFRNGSVNVHSDCPLLSVRDSQRWSTRIAQVSKMANSLTADQIVIYNDIRSVVDAGIGNRKCRPSLCNLKFHECQFKAPYAISVHSLYDIPIKELMVGMIKRDVHTLYASVIFDSKILVQRKGKIDGINVHYEWDLSKDTITFAFDNDSSLVYRHSFKNYLQYFVNPYLHCSAGGVDSDFVIELLENRNGVQFLKISRCVPCYNINDNCLIVRHWLSSIKKKKILKYFEFGHDKDISWSEVFMNMCNGTEVRAIYFFVDSELIERGMDFAYRATDKFKPLEIYNYMQSLNRRIFVGGKEVLHREMKESAEVLYKAANVIYLEVFARKYDIGQILSDLKAGMEHNRKLAKSSLIEKIFCSSKQCLREDDPRYSSARGIFGILPRLHRKLYEMKKCKVPEIEDFSQFATVPLDKLVIGYEKTSLCKLIYDPVEYLEYDVTVNDWMRFLRSWLNSEDNRIVYTHMPVATPAPLDIFTALRDFATKSLVQNSRALEENSSSEVQPGLLKFNVLDMRDYKFVNDPNPSYRSRYFEDKEYTICPIVGDGDCQIRAFVRAFQSELETKVLVKLIEKLKITESFSCCGDVVEEVLTALRNDSAPSLNLLVLLTQIFPVAFIIHSELDRNYYLIGIRQECEIHLVMRQSHVDLLLPRSNEYDFNFDLNSYVNSILLGPLYRPLKDRIKKNLRSIFEKLCTSLRIFVRYFGFYFDSFKLKLIKMFEYLIVNFSQFSFKRSFRNIMRRIYSLYSKLSGKDTALRTWIDNINQGIVHENFEIEVGEEVVNEILFDLLNDVSKKIEFEEKRKEFDKLVMSLAVTQYEAGVYLEAQSVELDDNFDTLENHSFGYECASQVVSDTDESLTSKNFVNVECVNVCNDDLTVFVENDNSVYEKFRLLYQYNLDLDPYRNYKNLRCFYNKAAYKLFAIFHEPDVKKNIREFKGELVVDIGGAPGGFLQVLVIAGYQVHSVSLGEYKVLMGDRYIDDLVLHELYPQTNMIVADAADEDSYNSDYIFTETMRVARRILKIGGLIIIKHSNFFFFKNSLMVKKTFSGFSSLYVLKPAFSYLRSSEVYFVAVGYNGSTLPTVKGFESVRLKFINYINEAENYLRTNIMPRPLTIYEMSASIGLSLQLPNHTYNIRFLNDEDRTLFIGFDILVSYEKGIKVYSMDILGEMQPVLDDSQIYVVRDAHLDPSQSVSKFFSYLRSYPLGEDKVLVYYLRNKEVANTVEIKNFSFLCQLATVSLYNGADKVLSWDEFLTKVDRVFYEDYDYHYVMVRNNQYYFCYGVLKIRPKYTFTSDEKYRNFVLYYASVLHDNVIAGEMFYLSVYCCISRYSVRCIDGLQIRNVNFNSVAEYYIMLRISRENYVRRVNNVSFEVGIDGLDDEMVRSLQSKLPRGNTLTVTIDEGVEGHMIEKCFSELYSTIFVRNFNDDERSIDFVNGVVRAISEVRAMWQARVTAVMKEFHSVYDSLRETKFLGTCTLQHIGVIDTISGIWQKKPTVRCDIIPTIGYDGTEIINVKYNRAVQRFEFSHATRSRFVIVSTRVEIFNEPMLLDRTEGLDVIDVVRGIGEFVMYAGAPGSGKSTAILSGMSKGNETDISDICITANRDTVEDLRRRASECGYSDSDEYLKRKFRTFESLILNSRESCQDLWIDEAYMRPPGQVFMCALITRARKIHMFCDFAQIPFINRDRLISMCYNDFKSFSWKTECRSHTYRCPRDVVALMNNQKYYPFTITGSNPRVNSMQLPIYITSVVEIPDVKDAHYLTYIQEDKNILKNKGYKNVNTIHEYQGEENAHIILIRITTKNYEVHNSAPHLLVAFTRHTVSFKYYTTVRDRMCTLIEIARSSDQHRFFKPVSAVAVGSDVDWELGFPVEYQLELERTVHYEDSSKLAKSIVSLNAGADVTSLSVTPLYRIEPVHGLEYGTDFGPSLGKEYLQILYDEIFPGASVECRANDQILNEREDASFSECVFILGGDARNFIKEREYMTPYLRTSIQSDVQETPQSVVYAFSERNGGAPDYLGDINSDYVRICVQCFEKTYIRDKGLYATFKSNPINLNSYMIDGWFRTQKGEVVKQITAADLDLSVYQLQVYEFMLKRNPKPILDATSVTKISAPQTIAFHKKLVNAVFCPIVREIKKRLLSVLGHNVQILTDMSITEFEMRLNTFMRPIELTYMPFTKEIDFSKFDKSQWDKVLLVEIQLLLNLGFPSELVYLWIYMYYHTVLINRNVRFKALVEYQRKSGSPLTFLGNTFFSMVCIAVVFRNCRDILEMRKAFLFAGDDVFIFLEKYVKINMLDFELTFNLEAKLLDYKYFYFCSKFLLPIDEDTWKVVPDPAKLLTKLGRHDLVSYEHVNEYRISVRDLINQLASSNCLHILEDAMKDRYSVVTGWEPFVATMLDLTSSAQRFFSLYSDREISFVTKMKRKLSSKMPSLDI</sequence>
<dbReference type="GO" id="GO:0042025">
    <property type="term" value="C:host cell nucleus"/>
    <property type="evidence" value="ECO:0007669"/>
    <property type="project" value="UniProtKB-SubCell"/>
</dbReference>
<dbReference type="InterPro" id="IPR001788">
    <property type="entry name" value="RNA-dep_RNA_pol_alsuvir"/>
</dbReference>
<dbReference type="Pfam" id="PF01728">
    <property type="entry name" value="FtsJ"/>
    <property type="match status" value="1"/>
</dbReference>
<dbReference type="InterPro" id="IPR043502">
    <property type="entry name" value="DNA/RNA_pol_sf"/>
</dbReference>
<evidence type="ECO:0000313" key="15">
    <source>
        <dbReference type="EMBL" id="QAY29237.1"/>
    </source>
</evidence>
<keyword evidence="7" id="KW-0067">ATP-binding</keyword>
<dbReference type="PROSITE" id="PS51743">
    <property type="entry name" value="ALPHAVIRUS_MT"/>
    <property type="match status" value="1"/>
</dbReference>
<proteinExistence type="predicted"/>
<comment type="subcellular location">
    <subcellularLocation>
        <location evidence="2">Host endomembrane system</location>
        <topology evidence="2">Peripheral membrane protein</topology>
    </subcellularLocation>
    <subcellularLocation>
        <location evidence="1">Host nucleus</location>
    </subcellularLocation>
</comment>
<dbReference type="GO" id="GO:0006370">
    <property type="term" value="P:7-methylguanosine mRNA capping"/>
    <property type="evidence" value="ECO:0007669"/>
    <property type="project" value="UniProtKB-KW"/>
</dbReference>
<keyword evidence="9" id="KW-0693">Viral RNA replication</keyword>
<organism evidence="15">
    <name type="scientific">Allermuir Hill virus 2</name>
    <dbReference type="NCBI Taxonomy" id="2511028"/>
    <lineage>
        <taxon>Viruses</taxon>
        <taxon>Riboviria</taxon>
    </lineage>
</organism>
<evidence type="ECO:0000256" key="11">
    <source>
        <dbReference type="ARBA" id="ARBA00047984"/>
    </source>
</evidence>
<keyword evidence="4" id="KW-0507">mRNA processing</keyword>
<evidence type="ECO:0000256" key="7">
    <source>
        <dbReference type="ARBA" id="ARBA00022840"/>
    </source>
</evidence>
<dbReference type="Pfam" id="PF01443">
    <property type="entry name" value="Viral_helicase1"/>
    <property type="match status" value="1"/>
</dbReference>
<dbReference type="Gene3D" id="3.40.50.300">
    <property type="entry name" value="P-loop containing nucleotide triphosphate hydrolases"/>
    <property type="match status" value="2"/>
</dbReference>
<dbReference type="Gene3D" id="3.40.50.150">
    <property type="entry name" value="Vaccinia Virus protein VP39"/>
    <property type="match status" value="1"/>
</dbReference>
<dbReference type="InterPro" id="IPR027417">
    <property type="entry name" value="P-loop_NTPase"/>
</dbReference>
<dbReference type="EMBL" id="MH614289">
    <property type="protein sequence ID" value="QAY29237.1"/>
    <property type="molecule type" value="Genomic_RNA"/>
</dbReference>
<dbReference type="GO" id="GO:0006351">
    <property type="term" value="P:DNA-templated transcription"/>
    <property type="evidence" value="ECO:0007669"/>
    <property type="project" value="InterPro"/>
</dbReference>
<evidence type="ECO:0000256" key="9">
    <source>
        <dbReference type="ARBA" id="ARBA00022953"/>
    </source>
</evidence>
<evidence type="ECO:0000259" key="13">
    <source>
        <dbReference type="PROSITE" id="PS51657"/>
    </source>
</evidence>
<evidence type="ECO:0000256" key="10">
    <source>
        <dbReference type="ARBA" id="ARBA00023042"/>
    </source>
</evidence>
<evidence type="ECO:0000256" key="1">
    <source>
        <dbReference type="ARBA" id="ARBA00004147"/>
    </source>
</evidence>
<accession>A0A411D350</accession>
<dbReference type="InterPro" id="IPR027351">
    <property type="entry name" value="(+)RNA_virus_helicase_core_dom"/>
</dbReference>
<dbReference type="GO" id="GO:0005524">
    <property type="term" value="F:ATP binding"/>
    <property type="evidence" value="ECO:0007669"/>
    <property type="project" value="UniProtKB-KW"/>
</dbReference>
<dbReference type="Pfam" id="PF01660">
    <property type="entry name" value="Vmethyltransf"/>
    <property type="match status" value="1"/>
</dbReference>
<dbReference type="InterPro" id="IPR002588">
    <property type="entry name" value="Alphavirus-like_MT_dom"/>
</dbReference>
<dbReference type="SUPFAM" id="SSF53335">
    <property type="entry name" value="S-adenosyl-L-methionine-dependent methyltransferases"/>
    <property type="match status" value="1"/>
</dbReference>
<dbReference type="SUPFAM" id="SSF56672">
    <property type="entry name" value="DNA/RNA polymerases"/>
    <property type="match status" value="1"/>
</dbReference>
<name>A0A411D350_9VIRU</name>
<evidence type="ECO:0000256" key="2">
    <source>
        <dbReference type="ARBA" id="ARBA00004531"/>
    </source>
</evidence>
<dbReference type="SUPFAM" id="SSF52540">
    <property type="entry name" value="P-loop containing nucleoside triphosphate hydrolases"/>
    <property type="match status" value="1"/>
</dbReference>
<keyword evidence="3" id="KW-1048">Host nucleus</keyword>
<feature type="domain" description="Alphavirus-like MT" evidence="14">
    <location>
        <begin position="90"/>
        <end position="296"/>
    </location>
</feature>
<keyword evidence="10" id="KW-0506">mRNA capping</keyword>
<protein>
    <submittedName>
        <fullName evidence="15">Putative non-structral polyprotein</fullName>
    </submittedName>
</protein>
<feature type="domain" description="(+)RNA virus helicase C-terminal" evidence="13">
    <location>
        <begin position="1670"/>
        <end position="2002"/>
    </location>
</feature>
<evidence type="ECO:0000259" key="12">
    <source>
        <dbReference type="PROSITE" id="PS50507"/>
    </source>
</evidence>